<protein>
    <submittedName>
        <fullName evidence="1">Uncharacterized protein</fullName>
    </submittedName>
</protein>
<keyword evidence="2" id="KW-1185">Reference proteome</keyword>
<organism evidence="1 2">
    <name type="scientific">Populus alba</name>
    <name type="common">White poplar</name>
    <dbReference type="NCBI Taxonomy" id="43335"/>
    <lineage>
        <taxon>Eukaryota</taxon>
        <taxon>Viridiplantae</taxon>
        <taxon>Streptophyta</taxon>
        <taxon>Embryophyta</taxon>
        <taxon>Tracheophyta</taxon>
        <taxon>Spermatophyta</taxon>
        <taxon>Magnoliopsida</taxon>
        <taxon>eudicotyledons</taxon>
        <taxon>Gunneridae</taxon>
        <taxon>Pentapetalae</taxon>
        <taxon>rosids</taxon>
        <taxon>fabids</taxon>
        <taxon>Malpighiales</taxon>
        <taxon>Salicaceae</taxon>
        <taxon>Saliceae</taxon>
        <taxon>Populus</taxon>
    </lineage>
</organism>
<gene>
    <name evidence="1" type="ORF">D5086_019652</name>
</gene>
<dbReference type="Proteomes" id="UP000309997">
    <property type="component" value="Unassembled WGS sequence"/>
</dbReference>
<accession>A0ACC4BJE6</accession>
<dbReference type="EMBL" id="RCHU02000010">
    <property type="protein sequence ID" value="KAL3578148.1"/>
    <property type="molecule type" value="Genomic_DNA"/>
</dbReference>
<evidence type="ECO:0000313" key="2">
    <source>
        <dbReference type="Proteomes" id="UP000309997"/>
    </source>
</evidence>
<comment type="caution">
    <text evidence="1">The sequence shown here is derived from an EMBL/GenBank/DDBJ whole genome shotgun (WGS) entry which is preliminary data.</text>
</comment>
<evidence type="ECO:0000313" key="1">
    <source>
        <dbReference type="EMBL" id="KAL3578148.1"/>
    </source>
</evidence>
<sequence length="444" mass="46841">MSSQELVPFWFIWGLAFVLVVLTPAVKCQIQGCSIQGIDLGLCFNQTSSSLSINSTCCEVLNKVTLIGYNCLCLLAASYLPPLSTSIILPLPNCFISVPPLTLCQVPAPKPILFPPNIPDVLVSPPPSEMQVQLNSTREDNSTVVAKHPLSSTEHVFPKLILSRETGTSNGRGKTDTILLKLLASSFASYGSVLISMLLLLTAAVPSPASPPGCSDELVAFSPCLGYVSAPPNRVTDTATSRCCDAFSKAFDSSDGNCFCYLIKQPLIFGFPLDESRVIALPSACSLSSPVSLDSLCSGSPALPPLRGSTASMPGPDDLHQLAPSLPPESVDGSPASPVSPLAPASHSSAEIHNSNGWFLPGVLTSIVIFNLYCCNHRRLPAIPVAVTAAGLELEDIDLFEMNQAFASQSVNCHKKLELDPQKINVIGGAMANGHPPSAIGNFL</sequence>
<proteinExistence type="predicted"/>
<name>A0ACC4BJE6_POPAL</name>
<reference evidence="1 2" key="1">
    <citation type="journal article" date="2024" name="Plant Biotechnol. J.">
        <title>Genome and CRISPR/Cas9 system of a widespread forest tree (Populus alba) in the world.</title>
        <authorList>
            <person name="Liu Y.J."/>
            <person name="Jiang P.F."/>
            <person name="Han X.M."/>
            <person name="Li X.Y."/>
            <person name="Wang H.M."/>
            <person name="Wang Y.J."/>
            <person name="Wang X.X."/>
            <person name="Zeng Q.Y."/>
        </authorList>
    </citation>
    <scope>NUCLEOTIDE SEQUENCE [LARGE SCALE GENOMIC DNA]</scope>
    <source>
        <strain evidence="2">cv. PAL-ZL1</strain>
    </source>
</reference>